<dbReference type="Proteomes" id="UP000600918">
    <property type="component" value="Unassembled WGS sequence"/>
</dbReference>
<comment type="caution">
    <text evidence="1">The sequence shown here is derived from an EMBL/GenBank/DDBJ whole genome shotgun (WGS) entry which is preliminary data.</text>
</comment>
<evidence type="ECO:0000313" key="2">
    <source>
        <dbReference type="Proteomes" id="UP000600918"/>
    </source>
</evidence>
<sequence>MSGCSEMTITEDLAKCGLSKRDPLGMRNVVAKIVASRCLLDYYASLRIHDGFRQKQDSDGRRISELEAALREPSTRSWNWPKNEGNVGVSELEDEASRNPFVDRSRTGTCVVFKT</sequence>
<organism evidence="1 2">
    <name type="scientific">Vespula pensylvanica</name>
    <name type="common">Western yellow jacket</name>
    <name type="synonym">Wasp</name>
    <dbReference type="NCBI Taxonomy" id="30213"/>
    <lineage>
        <taxon>Eukaryota</taxon>
        <taxon>Metazoa</taxon>
        <taxon>Ecdysozoa</taxon>
        <taxon>Arthropoda</taxon>
        <taxon>Hexapoda</taxon>
        <taxon>Insecta</taxon>
        <taxon>Pterygota</taxon>
        <taxon>Neoptera</taxon>
        <taxon>Endopterygota</taxon>
        <taxon>Hymenoptera</taxon>
        <taxon>Apocrita</taxon>
        <taxon>Aculeata</taxon>
        <taxon>Vespoidea</taxon>
        <taxon>Vespidae</taxon>
        <taxon>Vespinae</taxon>
        <taxon>Vespula</taxon>
    </lineage>
</organism>
<reference evidence="1" key="1">
    <citation type="journal article" date="2020" name="G3 (Bethesda)">
        <title>High-Quality Assemblies for Three Invasive Social Wasps from the &lt;i&gt;Vespula&lt;/i&gt; Genus.</title>
        <authorList>
            <person name="Harrop T.W.R."/>
            <person name="Guhlin J."/>
            <person name="McLaughlin G.M."/>
            <person name="Permina E."/>
            <person name="Stockwell P."/>
            <person name="Gilligan J."/>
            <person name="Le Lec M.F."/>
            <person name="Gruber M.A.M."/>
            <person name="Quinn O."/>
            <person name="Lovegrove M."/>
            <person name="Duncan E.J."/>
            <person name="Remnant E.J."/>
            <person name="Van Eeckhoven J."/>
            <person name="Graham B."/>
            <person name="Knapp R.A."/>
            <person name="Langford K.W."/>
            <person name="Kronenberg Z."/>
            <person name="Press M.O."/>
            <person name="Eacker S.M."/>
            <person name="Wilson-Rankin E.E."/>
            <person name="Purcell J."/>
            <person name="Lester P.J."/>
            <person name="Dearden P.K."/>
        </authorList>
    </citation>
    <scope>NUCLEOTIDE SEQUENCE</scope>
    <source>
        <strain evidence="1">Volc-1</strain>
    </source>
</reference>
<proteinExistence type="predicted"/>
<keyword evidence="2" id="KW-1185">Reference proteome</keyword>
<evidence type="ECO:0000313" key="1">
    <source>
        <dbReference type="EMBL" id="KAF7420018.1"/>
    </source>
</evidence>
<dbReference type="EMBL" id="JACSDY010000009">
    <property type="protein sequence ID" value="KAF7420018.1"/>
    <property type="molecule type" value="Genomic_DNA"/>
</dbReference>
<name>A0A834NWU6_VESPE</name>
<accession>A0A834NWU6</accession>
<protein>
    <submittedName>
        <fullName evidence="1">Uncharacterized protein</fullName>
    </submittedName>
</protein>
<gene>
    <name evidence="1" type="ORF">H0235_010315</name>
</gene>
<dbReference type="AlphaFoldDB" id="A0A834NWU6"/>